<dbReference type="GO" id="GO:0052381">
    <property type="term" value="F:tRNA dimethylallyltransferase activity"/>
    <property type="evidence" value="ECO:0007669"/>
    <property type="project" value="UniProtKB-EC"/>
</dbReference>
<dbReference type="InterPro" id="IPR018022">
    <property type="entry name" value="IPT"/>
</dbReference>
<evidence type="ECO:0000256" key="5">
    <source>
        <dbReference type="ARBA" id="ARBA00022694"/>
    </source>
</evidence>
<keyword evidence="4 10" id="KW-0808">Transferase</keyword>
<dbReference type="HAMAP" id="MF_00185">
    <property type="entry name" value="IPP_trans"/>
    <property type="match status" value="1"/>
</dbReference>
<evidence type="ECO:0000313" key="10">
    <source>
        <dbReference type="EMBL" id="SFV66522.1"/>
    </source>
</evidence>
<sequence length="298" mass="34273">MYSFRQIAIIGPTASGKTALAIEYAKRNHANILSLDSLSLYKEIDIVSAKPTIEEREGVKHFGIDVIYPNEPFDVTIFMRLYREAKSSSIKEGKNLVIVGGTSFYLKTLLYGISPMPKISKETKAKTAKTLKESLTDAYAILSAIDKKYMNNIASTDSYRIEKMLNLYYETGLTPTDYFKQNLPLPTITDPLPIYEITVNREILRERIRVRTEKMLDIGLLDEVKYLEKKYSRTPNCMKAIGIKETLDFFDGIYTYNELKEKIVINTARLAKRQRTFNRSQFLEKVSLSLEELRELLL</sequence>
<dbReference type="GO" id="GO:0005524">
    <property type="term" value="F:ATP binding"/>
    <property type="evidence" value="ECO:0007669"/>
    <property type="project" value="UniProtKB-KW"/>
</dbReference>
<comment type="catalytic activity">
    <reaction evidence="9">
        <text>adenosine(37) in tRNA + dimethylallyl diphosphate = N(6)-dimethylallyladenosine(37) in tRNA + diphosphate</text>
        <dbReference type="Rhea" id="RHEA:26482"/>
        <dbReference type="Rhea" id="RHEA-COMP:10162"/>
        <dbReference type="Rhea" id="RHEA-COMP:10375"/>
        <dbReference type="ChEBI" id="CHEBI:33019"/>
        <dbReference type="ChEBI" id="CHEBI:57623"/>
        <dbReference type="ChEBI" id="CHEBI:74411"/>
        <dbReference type="ChEBI" id="CHEBI:74415"/>
        <dbReference type="EC" id="2.5.1.75"/>
    </reaction>
</comment>
<name>A0A1W1CLE1_9ZZZZ</name>
<evidence type="ECO:0000256" key="4">
    <source>
        <dbReference type="ARBA" id="ARBA00022679"/>
    </source>
</evidence>
<evidence type="ECO:0000256" key="3">
    <source>
        <dbReference type="ARBA" id="ARBA00012665"/>
    </source>
</evidence>
<evidence type="ECO:0000256" key="7">
    <source>
        <dbReference type="ARBA" id="ARBA00022840"/>
    </source>
</evidence>
<proteinExistence type="inferred from homology"/>
<dbReference type="GO" id="GO:0006400">
    <property type="term" value="P:tRNA modification"/>
    <property type="evidence" value="ECO:0007669"/>
    <property type="project" value="TreeGrafter"/>
</dbReference>
<comment type="cofactor">
    <cofactor evidence="1">
        <name>Mg(2+)</name>
        <dbReference type="ChEBI" id="CHEBI:18420"/>
    </cofactor>
</comment>
<keyword evidence="8" id="KW-0460">Magnesium</keyword>
<comment type="similarity">
    <text evidence="2">Belongs to the IPP transferase family.</text>
</comment>
<dbReference type="EMBL" id="FPHE01000152">
    <property type="protein sequence ID" value="SFV66522.1"/>
    <property type="molecule type" value="Genomic_DNA"/>
</dbReference>
<dbReference type="PANTHER" id="PTHR11088:SF60">
    <property type="entry name" value="TRNA DIMETHYLALLYLTRANSFERASE"/>
    <property type="match status" value="1"/>
</dbReference>
<accession>A0A1W1CLE1</accession>
<evidence type="ECO:0000256" key="1">
    <source>
        <dbReference type="ARBA" id="ARBA00001946"/>
    </source>
</evidence>
<dbReference type="PANTHER" id="PTHR11088">
    <property type="entry name" value="TRNA DIMETHYLALLYLTRANSFERASE"/>
    <property type="match status" value="1"/>
</dbReference>
<reference evidence="10" key="1">
    <citation type="submission" date="2016-10" db="EMBL/GenBank/DDBJ databases">
        <authorList>
            <person name="de Groot N.N."/>
        </authorList>
    </citation>
    <scope>NUCLEOTIDE SEQUENCE</scope>
</reference>
<organism evidence="10">
    <name type="scientific">hydrothermal vent metagenome</name>
    <dbReference type="NCBI Taxonomy" id="652676"/>
    <lineage>
        <taxon>unclassified sequences</taxon>
        <taxon>metagenomes</taxon>
        <taxon>ecological metagenomes</taxon>
    </lineage>
</organism>
<dbReference type="Pfam" id="PF01715">
    <property type="entry name" value="IPPT"/>
    <property type="match status" value="1"/>
</dbReference>
<protein>
    <recommendedName>
        <fullName evidence="3">tRNA dimethylallyltransferase</fullName>
        <ecNumber evidence="3">2.5.1.75</ecNumber>
    </recommendedName>
</protein>
<gene>
    <name evidence="10" type="ORF">MNB_SV-12-1374</name>
</gene>
<dbReference type="InterPro" id="IPR039657">
    <property type="entry name" value="Dimethylallyltransferase"/>
</dbReference>
<evidence type="ECO:0000256" key="2">
    <source>
        <dbReference type="ARBA" id="ARBA00005842"/>
    </source>
</evidence>
<evidence type="ECO:0000256" key="9">
    <source>
        <dbReference type="ARBA" id="ARBA00049563"/>
    </source>
</evidence>
<keyword evidence="6" id="KW-0547">Nucleotide-binding</keyword>
<dbReference type="InterPro" id="IPR027417">
    <property type="entry name" value="P-loop_NTPase"/>
</dbReference>
<evidence type="ECO:0000256" key="6">
    <source>
        <dbReference type="ARBA" id="ARBA00022741"/>
    </source>
</evidence>
<dbReference type="AlphaFoldDB" id="A0A1W1CLE1"/>
<dbReference type="EC" id="2.5.1.75" evidence="3"/>
<dbReference type="Gene3D" id="3.40.50.300">
    <property type="entry name" value="P-loop containing nucleotide triphosphate hydrolases"/>
    <property type="match status" value="1"/>
</dbReference>
<keyword evidence="7" id="KW-0067">ATP-binding</keyword>
<keyword evidence="5" id="KW-0819">tRNA processing</keyword>
<evidence type="ECO:0000256" key="8">
    <source>
        <dbReference type="ARBA" id="ARBA00022842"/>
    </source>
</evidence>
<dbReference type="SUPFAM" id="SSF52540">
    <property type="entry name" value="P-loop containing nucleoside triphosphate hydrolases"/>
    <property type="match status" value="2"/>
</dbReference>
<dbReference type="Gene3D" id="1.10.20.140">
    <property type="match status" value="1"/>
</dbReference>
<dbReference type="NCBIfam" id="TIGR00174">
    <property type="entry name" value="miaA"/>
    <property type="match status" value="1"/>
</dbReference>